<accession>A0ABD2HW15</accession>
<reference evidence="2 3" key="1">
    <citation type="submission" date="2024-10" db="EMBL/GenBank/DDBJ databases">
        <authorList>
            <person name="Kim D."/>
        </authorList>
    </citation>
    <scope>NUCLEOTIDE SEQUENCE [LARGE SCALE GENOMIC DNA]</scope>
    <source>
        <strain evidence="2">BH-2024</strain>
    </source>
</reference>
<gene>
    <name evidence="2" type="ORF">niasHT_033626</name>
</gene>
<sequence>MFDANAFSDEENTEPVKFERGTTQKGALCLWHRGYKFVKRKCICFSCCQKTCQATVRLDDVQHLTGRLGSNKHNHCAVFAQQSADAGRAQIKRAIEVNPQLRPSQMQHKQDGSKGQKQASRKCKPSKSAGNSTRARVQGFVGGLHVRNNESDIDPEDD</sequence>
<evidence type="ECO:0000313" key="3">
    <source>
        <dbReference type="Proteomes" id="UP001620626"/>
    </source>
</evidence>
<dbReference type="Proteomes" id="UP001620626">
    <property type="component" value="Unassembled WGS sequence"/>
</dbReference>
<keyword evidence="3" id="KW-1185">Reference proteome</keyword>
<protein>
    <recommendedName>
        <fullName evidence="4">FLYWCH-type domain-containing protein</fullName>
    </recommendedName>
</protein>
<proteinExistence type="predicted"/>
<evidence type="ECO:0008006" key="4">
    <source>
        <dbReference type="Google" id="ProtNLM"/>
    </source>
</evidence>
<evidence type="ECO:0000256" key="1">
    <source>
        <dbReference type="SAM" id="MobiDB-lite"/>
    </source>
</evidence>
<comment type="caution">
    <text evidence="2">The sequence shown here is derived from an EMBL/GenBank/DDBJ whole genome shotgun (WGS) entry which is preliminary data.</text>
</comment>
<dbReference type="EMBL" id="JBICBT010001375">
    <property type="protein sequence ID" value="KAL3070846.1"/>
    <property type="molecule type" value="Genomic_DNA"/>
</dbReference>
<dbReference type="AlphaFoldDB" id="A0ABD2HW15"/>
<name>A0ABD2HW15_9BILA</name>
<feature type="region of interest" description="Disordered" evidence="1">
    <location>
        <begin position="96"/>
        <end position="158"/>
    </location>
</feature>
<organism evidence="2 3">
    <name type="scientific">Heterodera trifolii</name>
    <dbReference type="NCBI Taxonomy" id="157864"/>
    <lineage>
        <taxon>Eukaryota</taxon>
        <taxon>Metazoa</taxon>
        <taxon>Ecdysozoa</taxon>
        <taxon>Nematoda</taxon>
        <taxon>Chromadorea</taxon>
        <taxon>Rhabditida</taxon>
        <taxon>Tylenchina</taxon>
        <taxon>Tylenchomorpha</taxon>
        <taxon>Tylenchoidea</taxon>
        <taxon>Heteroderidae</taxon>
        <taxon>Heteroderinae</taxon>
        <taxon>Heterodera</taxon>
    </lineage>
</organism>
<evidence type="ECO:0000313" key="2">
    <source>
        <dbReference type="EMBL" id="KAL3070846.1"/>
    </source>
</evidence>